<evidence type="ECO:0000313" key="1">
    <source>
        <dbReference type="EMBL" id="OLQ05280.1"/>
    </source>
</evidence>
<dbReference type="Proteomes" id="UP000186817">
    <property type="component" value="Unassembled WGS sequence"/>
</dbReference>
<name>A0A1Q9ECW4_SYMMI</name>
<gene>
    <name evidence="1" type="ORF">AK812_SmicGene11534</name>
</gene>
<comment type="caution">
    <text evidence="1">The sequence shown here is derived from an EMBL/GenBank/DDBJ whole genome shotgun (WGS) entry which is preliminary data.</text>
</comment>
<dbReference type="EMBL" id="LSRX01000189">
    <property type="protein sequence ID" value="OLQ05280.1"/>
    <property type="molecule type" value="Genomic_DNA"/>
</dbReference>
<reference evidence="1 2" key="1">
    <citation type="submission" date="2016-02" db="EMBL/GenBank/DDBJ databases">
        <title>Genome analysis of coral dinoflagellate symbionts highlights evolutionary adaptations to a symbiotic lifestyle.</title>
        <authorList>
            <person name="Aranda M."/>
            <person name="Li Y."/>
            <person name="Liew Y.J."/>
            <person name="Baumgarten S."/>
            <person name="Simakov O."/>
            <person name="Wilson M."/>
            <person name="Piel J."/>
            <person name="Ashoor H."/>
            <person name="Bougouffa S."/>
            <person name="Bajic V.B."/>
            <person name="Ryu T."/>
            <person name="Ravasi T."/>
            <person name="Bayer T."/>
            <person name="Micklem G."/>
            <person name="Kim H."/>
            <person name="Bhak J."/>
            <person name="Lajeunesse T.C."/>
            <person name="Voolstra C.R."/>
        </authorList>
    </citation>
    <scope>NUCLEOTIDE SEQUENCE [LARGE SCALE GENOMIC DNA]</scope>
    <source>
        <strain evidence="1 2">CCMP2467</strain>
    </source>
</reference>
<protein>
    <submittedName>
        <fullName evidence="1">Uncharacterized protein</fullName>
    </submittedName>
</protein>
<dbReference type="OrthoDB" id="430234at2759"/>
<sequence>MVPSLPARRAGRGYRGTLTAACLSAATFTSRLPNVAFCSGLPFAAAMSAEPSVPRNAHDISSIMEGAMESAEYSGAVSAMSEIMANAEGDAREFVNEKAEELGEEGAYQAALAYGFEAFDSDGDGKLLGQEIDAKGFECDLEEFIRIYERTERNCEDSEDGTCPEP</sequence>
<organism evidence="1 2">
    <name type="scientific">Symbiodinium microadriaticum</name>
    <name type="common">Dinoflagellate</name>
    <name type="synonym">Zooxanthella microadriatica</name>
    <dbReference type="NCBI Taxonomy" id="2951"/>
    <lineage>
        <taxon>Eukaryota</taxon>
        <taxon>Sar</taxon>
        <taxon>Alveolata</taxon>
        <taxon>Dinophyceae</taxon>
        <taxon>Suessiales</taxon>
        <taxon>Symbiodiniaceae</taxon>
        <taxon>Symbiodinium</taxon>
    </lineage>
</organism>
<keyword evidence="2" id="KW-1185">Reference proteome</keyword>
<proteinExistence type="predicted"/>
<dbReference type="AlphaFoldDB" id="A0A1Q9ECW4"/>
<evidence type="ECO:0000313" key="2">
    <source>
        <dbReference type="Proteomes" id="UP000186817"/>
    </source>
</evidence>
<accession>A0A1Q9ECW4</accession>